<feature type="region of interest" description="Disordered" evidence="1">
    <location>
        <begin position="1"/>
        <end position="63"/>
    </location>
</feature>
<dbReference type="AlphaFoldDB" id="A0A9P4Q405"/>
<dbReference type="EMBL" id="MU003802">
    <property type="protein sequence ID" value="KAF2720182.1"/>
    <property type="molecule type" value="Genomic_DNA"/>
</dbReference>
<comment type="caution">
    <text evidence="2">The sequence shown here is derived from an EMBL/GenBank/DDBJ whole genome shotgun (WGS) entry which is preliminary data.</text>
</comment>
<name>A0A9P4Q405_9PEZI</name>
<dbReference type="Proteomes" id="UP000799441">
    <property type="component" value="Unassembled WGS sequence"/>
</dbReference>
<evidence type="ECO:0000313" key="2">
    <source>
        <dbReference type="EMBL" id="KAF2720182.1"/>
    </source>
</evidence>
<feature type="compositionally biased region" description="Polar residues" evidence="1">
    <location>
        <begin position="1"/>
        <end position="18"/>
    </location>
</feature>
<protein>
    <submittedName>
        <fullName evidence="2">Uncharacterized protein</fullName>
    </submittedName>
</protein>
<sequence>MAYGTSGSALGTSESQNCGAHRPEREGANKGSESTMDVKTPQDLDTSAYFSDLVRSDSMSLLP</sequence>
<gene>
    <name evidence="2" type="ORF">K431DRAFT_286029</name>
</gene>
<feature type="compositionally biased region" description="Polar residues" evidence="1">
    <location>
        <begin position="31"/>
        <end position="49"/>
    </location>
</feature>
<evidence type="ECO:0000313" key="3">
    <source>
        <dbReference type="Proteomes" id="UP000799441"/>
    </source>
</evidence>
<organism evidence="2 3">
    <name type="scientific">Polychaeton citri CBS 116435</name>
    <dbReference type="NCBI Taxonomy" id="1314669"/>
    <lineage>
        <taxon>Eukaryota</taxon>
        <taxon>Fungi</taxon>
        <taxon>Dikarya</taxon>
        <taxon>Ascomycota</taxon>
        <taxon>Pezizomycotina</taxon>
        <taxon>Dothideomycetes</taxon>
        <taxon>Dothideomycetidae</taxon>
        <taxon>Capnodiales</taxon>
        <taxon>Capnodiaceae</taxon>
        <taxon>Polychaeton</taxon>
    </lineage>
</organism>
<keyword evidence="3" id="KW-1185">Reference proteome</keyword>
<proteinExistence type="predicted"/>
<accession>A0A9P4Q405</accession>
<reference evidence="2" key="1">
    <citation type="journal article" date="2020" name="Stud. Mycol.">
        <title>101 Dothideomycetes genomes: a test case for predicting lifestyles and emergence of pathogens.</title>
        <authorList>
            <person name="Haridas S."/>
            <person name="Albert R."/>
            <person name="Binder M."/>
            <person name="Bloem J."/>
            <person name="Labutti K."/>
            <person name="Salamov A."/>
            <person name="Andreopoulos B."/>
            <person name="Baker S."/>
            <person name="Barry K."/>
            <person name="Bills G."/>
            <person name="Bluhm B."/>
            <person name="Cannon C."/>
            <person name="Castanera R."/>
            <person name="Culley D."/>
            <person name="Daum C."/>
            <person name="Ezra D."/>
            <person name="Gonzalez J."/>
            <person name="Henrissat B."/>
            <person name="Kuo A."/>
            <person name="Liang C."/>
            <person name="Lipzen A."/>
            <person name="Lutzoni F."/>
            <person name="Magnuson J."/>
            <person name="Mondo S."/>
            <person name="Nolan M."/>
            <person name="Ohm R."/>
            <person name="Pangilinan J."/>
            <person name="Park H.-J."/>
            <person name="Ramirez L."/>
            <person name="Alfaro M."/>
            <person name="Sun H."/>
            <person name="Tritt A."/>
            <person name="Yoshinaga Y."/>
            <person name="Zwiers L.-H."/>
            <person name="Turgeon B."/>
            <person name="Goodwin S."/>
            <person name="Spatafora J."/>
            <person name="Crous P."/>
            <person name="Grigoriev I."/>
        </authorList>
    </citation>
    <scope>NUCLEOTIDE SEQUENCE</scope>
    <source>
        <strain evidence="2">CBS 116435</strain>
    </source>
</reference>
<evidence type="ECO:0000256" key="1">
    <source>
        <dbReference type="SAM" id="MobiDB-lite"/>
    </source>
</evidence>